<feature type="domain" description="Rieske" evidence="5">
    <location>
        <begin position="6"/>
        <end position="105"/>
    </location>
</feature>
<dbReference type="PANTHER" id="PTHR21496:SF23">
    <property type="entry name" value="3-PHENYLPROPIONATE_CINNAMIC ACID DIOXYGENASE FERREDOXIN SUBUNIT"/>
    <property type="match status" value="1"/>
</dbReference>
<dbReference type="Pfam" id="PF00355">
    <property type="entry name" value="Rieske"/>
    <property type="match status" value="1"/>
</dbReference>
<keyword evidence="7" id="KW-1185">Reference proteome</keyword>
<keyword evidence="4" id="KW-0411">Iron-sulfur</keyword>
<protein>
    <submittedName>
        <fullName evidence="6">Rieske 2Fe-2S domain-containing protein</fullName>
    </submittedName>
</protein>
<evidence type="ECO:0000256" key="2">
    <source>
        <dbReference type="ARBA" id="ARBA00022723"/>
    </source>
</evidence>
<dbReference type="SUPFAM" id="SSF50022">
    <property type="entry name" value="ISP domain"/>
    <property type="match status" value="1"/>
</dbReference>
<evidence type="ECO:0000256" key="1">
    <source>
        <dbReference type="ARBA" id="ARBA00022714"/>
    </source>
</evidence>
<reference evidence="6 7" key="1">
    <citation type="submission" date="2019-09" db="EMBL/GenBank/DDBJ databases">
        <title>Whole-genome sequence of the purple sulfur bacterium Thiohalocapsa marina DSM 19078.</title>
        <authorList>
            <person name="Kyndt J.A."/>
            <person name="Meyer T.E."/>
        </authorList>
    </citation>
    <scope>NUCLEOTIDE SEQUENCE [LARGE SCALE GENOMIC DNA]</scope>
    <source>
        <strain evidence="6 7">DSM 19078</strain>
    </source>
</reference>
<dbReference type="Gene3D" id="2.102.10.10">
    <property type="entry name" value="Rieske [2Fe-2S] iron-sulphur domain"/>
    <property type="match status" value="1"/>
</dbReference>
<evidence type="ECO:0000256" key="3">
    <source>
        <dbReference type="ARBA" id="ARBA00023004"/>
    </source>
</evidence>
<dbReference type="Proteomes" id="UP000322981">
    <property type="component" value="Unassembled WGS sequence"/>
</dbReference>
<keyword evidence="2" id="KW-0479">Metal-binding</keyword>
<dbReference type="PROSITE" id="PS51296">
    <property type="entry name" value="RIESKE"/>
    <property type="match status" value="1"/>
</dbReference>
<gene>
    <name evidence="6" type="ORF">F2Q65_16945</name>
</gene>
<evidence type="ECO:0000313" key="6">
    <source>
        <dbReference type="EMBL" id="KAA6182900.1"/>
    </source>
</evidence>
<dbReference type="GO" id="GO:0046872">
    <property type="term" value="F:metal ion binding"/>
    <property type="evidence" value="ECO:0007669"/>
    <property type="project" value="UniProtKB-KW"/>
</dbReference>
<keyword evidence="1" id="KW-0001">2Fe-2S</keyword>
<dbReference type="OrthoDB" id="9800167at2"/>
<dbReference type="RefSeq" id="WP_150094591.1">
    <property type="nucleotide sequence ID" value="NZ_JBFUOH010000128.1"/>
</dbReference>
<name>A0A5M8FG51_9GAMM</name>
<dbReference type="AlphaFoldDB" id="A0A5M8FG51"/>
<evidence type="ECO:0000313" key="7">
    <source>
        <dbReference type="Proteomes" id="UP000322981"/>
    </source>
</evidence>
<organism evidence="6 7">
    <name type="scientific">Thiohalocapsa marina</name>
    <dbReference type="NCBI Taxonomy" id="424902"/>
    <lineage>
        <taxon>Bacteria</taxon>
        <taxon>Pseudomonadati</taxon>
        <taxon>Pseudomonadota</taxon>
        <taxon>Gammaproteobacteria</taxon>
        <taxon>Chromatiales</taxon>
        <taxon>Chromatiaceae</taxon>
        <taxon>Thiohalocapsa</taxon>
    </lineage>
</organism>
<sequence length="113" mass="12316">MDAPYVAVAAAADIEPGKFVKLTLDLDGRPQAFLIARVGDDYYAVEDNCSHEDYPLSYGCLDGNRIKCSLHGSHFSLETGEPEDDPADTPIATYRLKLADGQVWLDPSAPSNR</sequence>
<accession>A0A5M8FG51</accession>
<evidence type="ECO:0000256" key="4">
    <source>
        <dbReference type="ARBA" id="ARBA00023014"/>
    </source>
</evidence>
<dbReference type="InterPro" id="IPR017941">
    <property type="entry name" value="Rieske_2Fe-2S"/>
</dbReference>
<dbReference type="PANTHER" id="PTHR21496">
    <property type="entry name" value="FERREDOXIN-RELATED"/>
    <property type="match status" value="1"/>
</dbReference>
<evidence type="ECO:0000259" key="5">
    <source>
        <dbReference type="PROSITE" id="PS51296"/>
    </source>
</evidence>
<dbReference type="InterPro" id="IPR036922">
    <property type="entry name" value="Rieske_2Fe-2S_sf"/>
</dbReference>
<proteinExistence type="predicted"/>
<dbReference type="EMBL" id="VWXX01000039">
    <property type="protein sequence ID" value="KAA6182900.1"/>
    <property type="molecule type" value="Genomic_DNA"/>
</dbReference>
<comment type="caution">
    <text evidence="6">The sequence shown here is derived from an EMBL/GenBank/DDBJ whole genome shotgun (WGS) entry which is preliminary data.</text>
</comment>
<keyword evidence="3" id="KW-0408">Iron</keyword>
<dbReference type="GO" id="GO:0051537">
    <property type="term" value="F:2 iron, 2 sulfur cluster binding"/>
    <property type="evidence" value="ECO:0007669"/>
    <property type="project" value="UniProtKB-KW"/>
</dbReference>